<dbReference type="InterPro" id="IPR049278">
    <property type="entry name" value="MS_channel_C"/>
</dbReference>
<keyword evidence="4 7" id="KW-0812">Transmembrane</keyword>
<dbReference type="SUPFAM" id="SSF50182">
    <property type="entry name" value="Sm-like ribonucleoproteins"/>
    <property type="match status" value="1"/>
</dbReference>
<dbReference type="GO" id="GO:0008381">
    <property type="term" value="F:mechanosensitive monoatomic ion channel activity"/>
    <property type="evidence" value="ECO:0007669"/>
    <property type="project" value="InterPro"/>
</dbReference>
<evidence type="ECO:0000256" key="7">
    <source>
        <dbReference type="SAM" id="Phobius"/>
    </source>
</evidence>
<dbReference type="Gene3D" id="3.30.70.100">
    <property type="match status" value="1"/>
</dbReference>
<sequence length="278" mass="29568">MSSLPEITWTGVAVALAVLVGAYVLSRLVRAGTSSTLRWRGRGPEASRIFGQLAGYGVLALGVGAALTILFPSIEPVNILGGVGVISIAAGIAFQTVLGNLFAGIVMLSRDRFRVGDQIAVQETAGTVVAMGLSATEIRTFDGRLVLVPNGTLHSKVVTVQTGYEQVRSSVLIELADDNDLDQVRAIAITTMRDLPAVLDEPLPQALLVEVGTRTVQLELRFWSGARQLETKEATHDVIRAVLAAFTASGIETSSDVITVDTTPGLRDLLRERLPRRG</sequence>
<gene>
    <name evidence="10" type="ORF">BJY28_002566</name>
</gene>
<dbReference type="PANTHER" id="PTHR30221">
    <property type="entry name" value="SMALL-CONDUCTANCE MECHANOSENSITIVE CHANNEL"/>
    <property type="match status" value="1"/>
</dbReference>
<comment type="similarity">
    <text evidence="2">Belongs to the MscS (TC 1.A.23) family.</text>
</comment>
<protein>
    <submittedName>
        <fullName evidence="10">Small-conductance mechanosensitive channel</fullName>
    </submittedName>
</protein>
<dbReference type="AlphaFoldDB" id="A0A852X6P1"/>
<keyword evidence="3" id="KW-1003">Cell membrane</keyword>
<accession>A0A852X6P1</accession>
<feature type="transmembrane region" description="Helical" evidence="7">
    <location>
        <begin position="83"/>
        <end position="108"/>
    </location>
</feature>
<keyword evidence="11" id="KW-1185">Reference proteome</keyword>
<feature type="transmembrane region" description="Helical" evidence="7">
    <location>
        <begin position="49"/>
        <end position="71"/>
    </location>
</feature>
<dbReference type="InterPro" id="IPR011066">
    <property type="entry name" value="MscS_channel_C_sf"/>
</dbReference>
<dbReference type="GO" id="GO:0005886">
    <property type="term" value="C:plasma membrane"/>
    <property type="evidence" value="ECO:0007669"/>
    <property type="project" value="UniProtKB-SubCell"/>
</dbReference>
<evidence type="ECO:0000256" key="3">
    <source>
        <dbReference type="ARBA" id="ARBA00022475"/>
    </source>
</evidence>
<reference evidence="10 11" key="1">
    <citation type="submission" date="2020-07" db="EMBL/GenBank/DDBJ databases">
        <title>Sequencing the genomes of 1000 actinobacteria strains.</title>
        <authorList>
            <person name="Klenk H.-P."/>
        </authorList>
    </citation>
    <scope>NUCLEOTIDE SEQUENCE [LARGE SCALE GENOMIC DNA]</scope>
    <source>
        <strain evidence="10 11">DSM 24723</strain>
    </source>
</reference>
<name>A0A852X6P1_9MICO</name>
<evidence type="ECO:0000259" key="8">
    <source>
        <dbReference type="Pfam" id="PF00924"/>
    </source>
</evidence>
<feature type="transmembrane region" description="Helical" evidence="7">
    <location>
        <begin position="6"/>
        <end position="29"/>
    </location>
</feature>
<dbReference type="InterPro" id="IPR010920">
    <property type="entry name" value="LSM_dom_sf"/>
</dbReference>
<evidence type="ECO:0000313" key="10">
    <source>
        <dbReference type="EMBL" id="NYG38097.1"/>
    </source>
</evidence>
<dbReference type="Pfam" id="PF00924">
    <property type="entry name" value="MS_channel_2nd"/>
    <property type="match status" value="1"/>
</dbReference>
<dbReference type="PANTHER" id="PTHR30221:SF1">
    <property type="entry name" value="SMALL-CONDUCTANCE MECHANOSENSITIVE CHANNEL"/>
    <property type="match status" value="1"/>
</dbReference>
<dbReference type="InterPro" id="IPR023408">
    <property type="entry name" value="MscS_beta-dom_sf"/>
</dbReference>
<keyword evidence="6 7" id="KW-0472">Membrane</keyword>
<comment type="caution">
    <text evidence="10">The sequence shown here is derived from an EMBL/GenBank/DDBJ whole genome shotgun (WGS) entry which is preliminary data.</text>
</comment>
<evidence type="ECO:0000256" key="6">
    <source>
        <dbReference type="ARBA" id="ARBA00023136"/>
    </source>
</evidence>
<dbReference type="Gene3D" id="1.10.287.1260">
    <property type="match status" value="1"/>
</dbReference>
<feature type="domain" description="Mechanosensitive ion channel MscS" evidence="8">
    <location>
        <begin position="97"/>
        <end position="157"/>
    </location>
</feature>
<dbReference type="Pfam" id="PF21082">
    <property type="entry name" value="MS_channel_3rd"/>
    <property type="match status" value="1"/>
</dbReference>
<organism evidence="10 11">
    <name type="scientific">Janibacter alkaliphilus</name>
    <dbReference type="NCBI Taxonomy" id="1069963"/>
    <lineage>
        <taxon>Bacteria</taxon>
        <taxon>Bacillati</taxon>
        <taxon>Actinomycetota</taxon>
        <taxon>Actinomycetes</taxon>
        <taxon>Micrococcales</taxon>
        <taxon>Intrasporangiaceae</taxon>
        <taxon>Janibacter</taxon>
    </lineage>
</organism>
<evidence type="ECO:0000313" key="11">
    <source>
        <dbReference type="Proteomes" id="UP000592181"/>
    </source>
</evidence>
<dbReference type="InterPro" id="IPR045275">
    <property type="entry name" value="MscS_archaea/bacteria_type"/>
</dbReference>
<dbReference type="EMBL" id="JACBZX010000001">
    <property type="protein sequence ID" value="NYG38097.1"/>
    <property type="molecule type" value="Genomic_DNA"/>
</dbReference>
<dbReference type="SUPFAM" id="SSF82689">
    <property type="entry name" value="Mechanosensitive channel protein MscS (YggB), C-terminal domain"/>
    <property type="match status" value="1"/>
</dbReference>
<evidence type="ECO:0000259" key="9">
    <source>
        <dbReference type="Pfam" id="PF21082"/>
    </source>
</evidence>
<feature type="domain" description="Mechanosensitive ion channel MscS C-terminal" evidence="9">
    <location>
        <begin position="173"/>
        <end position="252"/>
    </location>
</feature>
<evidence type="ECO:0000256" key="2">
    <source>
        <dbReference type="ARBA" id="ARBA00008017"/>
    </source>
</evidence>
<evidence type="ECO:0000256" key="5">
    <source>
        <dbReference type="ARBA" id="ARBA00022989"/>
    </source>
</evidence>
<dbReference type="InterPro" id="IPR006685">
    <property type="entry name" value="MscS_channel_2nd"/>
</dbReference>
<evidence type="ECO:0000256" key="1">
    <source>
        <dbReference type="ARBA" id="ARBA00004651"/>
    </source>
</evidence>
<proteinExistence type="inferred from homology"/>
<dbReference type="Gene3D" id="2.30.30.60">
    <property type="match status" value="1"/>
</dbReference>
<dbReference type="RefSeq" id="WP_179463347.1">
    <property type="nucleotide sequence ID" value="NZ_JACBZX010000001.1"/>
</dbReference>
<comment type="subcellular location">
    <subcellularLocation>
        <location evidence="1">Cell membrane</location>
        <topology evidence="1">Multi-pass membrane protein</topology>
    </subcellularLocation>
</comment>
<keyword evidence="5 7" id="KW-1133">Transmembrane helix</keyword>
<evidence type="ECO:0000256" key="4">
    <source>
        <dbReference type="ARBA" id="ARBA00022692"/>
    </source>
</evidence>
<dbReference type="Proteomes" id="UP000592181">
    <property type="component" value="Unassembled WGS sequence"/>
</dbReference>